<dbReference type="KEGG" id="samy:DB32_004291"/>
<feature type="transmembrane region" description="Helical" evidence="10">
    <location>
        <begin position="216"/>
        <end position="239"/>
    </location>
</feature>
<dbReference type="EMBL" id="CP011125">
    <property type="protein sequence ID" value="AKF07142.1"/>
    <property type="molecule type" value="Genomic_DNA"/>
</dbReference>
<dbReference type="STRING" id="927083.DB32_004291"/>
<evidence type="ECO:0000313" key="12">
    <source>
        <dbReference type="EMBL" id="AKF07142.1"/>
    </source>
</evidence>
<comment type="similarity">
    <text evidence="2 9">Belongs to the GSP F family.</text>
</comment>
<dbReference type="PROSITE" id="PS00874">
    <property type="entry name" value="T2SP_F"/>
    <property type="match status" value="1"/>
</dbReference>
<evidence type="ECO:0000256" key="8">
    <source>
        <dbReference type="ARBA" id="ARBA00023136"/>
    </source>
</evidence>
<evidence type="ECO:0000256" key="2">
    <source>
        <dbReference type="ARBA" id="ARBA00005745"/>
    </source>
</evidence>
<evidence type="ECO:0000256" key="7">
    <source>
        <dbReference type="ARBA" id="ARBA00022989"/>
    </source>
</evidence>
<feature type="transmembrane region" description="Helical" evidence="10">
    <location>
        <begin position="164"/>
        <end position="187"/>
    </location>
</feature>
<feature type="domain" description="Type II secretion system protein GspF" evidence="11">
    <location>
        <begin position="65"/>
        <end position="188"/>
    </location>
</feature>
<reference evidence="12 13" key="1">
    <citation type="submission" date="2015-03" db="EMBL/GenBank/DDBJ databases">
        <title>Genome assembly of Sandaracinus amylolyticus DSM 53668.</title>
        <authorList>
            <person name="Sharma G."/>
            <person name="Subramanian S."/>
        </authorList>
    </citation>
    <scope>NUCLEOTIDE SEQUENCE [LARGE SCALE GENOMIC DNA]</scope>
    <source>
        <strain evidence="12 13">DSM 53668</strain>
    </source>
</reference>
<evidence type="ECO:0000313" key="13">
    <source>
        <dbReference type="Proteomes" id="UP000034883"/>
    </source>
</evidence>
<evidence type="ECO:0000256" key="4">
    <source>
        <dbReference type="ARBA" id="ARBA00022475"/>
    </source>
</evidence>
<dbReference type="InterPro" id="IPR018076">
    <property type="entry name" value="T2SS_GspF_dom"/>
</dbReference>
<keyword evidence="8 10" id="KW-0472">Membrane</keyword>
<keyword evidence="7 10" id="KW-1133">Transmembrane helix</keyword>
<dbReference type="RefSeq" id="WP_053234435.1">
    <property type="nucleotide sequence ID" value="NZ_CP011125.1"/>
</dbReference>
<keyword evidence="6 9" id="KW-0812">Transmembrane</keyword>
<feature type="transmembrane region" description="Helical" evidence="10">
    <location>
        <begin position="373"/>
        <end position="393"/>
    </location>
</feature>
<dbReference type="PRINTS" id="PR00812">
    <property type="entry name" value="BCTERIALGSPF"/>
</dbReference>
<dbReference type="Proteomes" id="UP000034883">
    <property type="component" value="Chromosome"/>
</dbReference>
<dbReference type="PANTHER" id="PTHR30012:SF7">
    <property type="entry name" value="PROTEIN TRANSPORT PROTEIN HOFC HOMOLOG"/>
    <property type="match status" value="1"/>
</dbReference>
<dbReference type="Gene3D" id="1.20.81.30">
    <property type="entry name" value="Type II secretion system (T2SS), domain F"/>
    <property type="match status" value="2"/>
</dbReference>
<dbReference type="InterPro" id="IPR001992">
    <property type="entry name" value="T2SS_GspF/T4SS_PilC_CS"/>
</dbReference>
<gene>
    <name evidence="12" type="ORF">DB32_004291</name>
</gene>
<comment type="subcellular location">
    <subcellularLocation>
        <location evidence="1">Cell inner membrane</location>
        <topology evidence="1">Multi-pass membrane protein</topology>
    </subcellularLocation>
    <subcellularLocation>
        <location evidence="9">Cell membrane</location>
        <topology evidence="9">Multi-pass membrane protein</topology>
    </subcellularLocation>
</comment>
<dbReference type="GO" id="GO:0005886">
    <property type="term" value="C:plasma membrane"/>
    <property type="evidence" value="ECO:0007669"/>
    <property type="project" value="UniProtKB-SubCell"/>
</dbReference>
<keyword evidence="3 9" id="KW-0813">Transport</keyword>
<proteinExistence type="inferred from homology"/>
<dbReference type="Pfam" id="PF00482">
    <property type="entry name" value="T2SSF"/>
    <property type="match status" value="2"/>
</dbReference>
<dbReference type="FunFam" id="1.20.81.30:FF:000001">
    <property type="entry name" value="Type II secretion system protein F"/>
    <property type="match status" value="2"/>
</dbReference>
<evidence type="ECO:0000256" key="3">
    <source>
        <dbReference type="ARBA" id="ARBA00022448"/>
    </source>
</evidence>
<sequence length="403" mass="44387">MQEWVWEARTRTGEVRKGIMEAATEAAVQDRLKTQNLTPTRVRKKPRDINITLGAPVSEKELVVFIRQFATMIDAGLPLVQCLDILSAQGDNKAFNRILKDVKANVEQGATFSDSLRRHPKVFDELFVNLVQAGEVGGILDTILGRLAVYIEKRVKLKRQVRSALVYPSSVMVIAGGVLTVLLTWVIPSFQSMFADFGDDGDLPGPTQLVIDMSEFFVGNFFFIFGGLFALIAGISYSYRTPGGKRFWHRFLLEVPVLGPVMRKIAVSRFTRTLGTLLASGVPILEALDIVAKASGNVIVEAAIKNTSDRIREGRTMAEPLMETKVFPPMVVQMIGVGEQTGALDQMLNKIADFYEEEVDVAVAALTSLLEPIMMVVIGGMVGFMLIAMYMPIFDIAGKVQGH</sequence>
<keyword evidence="4" id="KW-1003">Cell membrane</keyword>
<evidence type="ECO:0000256" key="1">
    <source>
        <dbReference type="ARBA" id="ARBA00004429"/>
    </source>
</evidence>
<evidence type="ECO:0000256" key="10">
    <source>
        <dbReference type="SAM" id="Phobius"/>
    </source>
</evidence>
<dbReference type="OrthoDB" id="9805682at2"/>
<evidence type="ECO:0000256" key="6">
    <source>
        <dbReference type="ARBA" id="ARBA00022692"/>
    </source>
</evidence>
<evidence type="ECO:0000256" key="5">
    <source>
        <dbReference type="ARBA" id="ARBA00022519"/>
    </source>
</evidence>
<dbReference type="AlphaFoldDB" id="A0A0F6W4F0"/>
<keyword evidence="13" id="KW-1185">Reference proteome</keyword>
<accession>A0A0F6W4F0</accession>
<dbReference type="InterPro" id="IPR042094">
    <property type="entry name" value="T2SS_GspF_sf"/>
</dbReference>
<evidence type="ECO:0000259" key="11">
    <source>
        <dbReference type="Pfam" id="PF00482"/>
    </source>
</evidence>
<dbReference type="InterPro" id="IPR003004">
    <property type="entry name" value="GspF/PilC"/>
</dbReference>
<organism evidence="12 13">
    <name type="scientific">Sandaracinus amylolyticus</name>
    <dbReference type="NCBI Taxonomy" id="927083"/>
    <lineage>
        <taxon>Bacteria</taxon>
        <taxon>Pseudomonadati</taxon>
        <taxon>Myxococcota</taxon>
        <taxon>Polyangia</taxon>
        <taxon>Polyangiales</taxon>
        <taxon>Sandaracinaceae</taxon>
        <taxon>Sandaracinus</taxon>
    </lineage>
</organism>
<name>A0A0F6W4F0_9BACT</name>
<dbReference type="PANTHER" id="PTHR30012">
    <property type="entry name" value="GENERAL SECRETION PATHWAY PROTEIN"/>
    <property type="match status" value="1"/>
</dbReference>
<keyword evidence="5" id="KW-0997">Cell inner membrane</keyword>
<evidence type="ECO:0000256" key="9">
    <source>
        <dbReference type="RuleBase" id="RU003923"/>
    </source>
</evidence>
<dbReference type="GO" id="GO:0015628">
    <property type="term" value="P:protein secretion by the type II secretion system"/>
    <property type="evidence" value="ECO:0007669"/>
    <property type="project" value="TreeGrafter"/>
</dbReference>
<feature type="domain" description="Type II secretion system protein GspF" evidence="11">
    <location>
        <begin position="270"/>
        <end position="392"/>
    </location>
</feature>
<protein>
    <submittedName>
        <fullName evidence="12">Type IV fimbrial assembly protein PilC</fullName>
    </submittedName>
</protein>